<dbReference type="InParanoid" id="A2DUS8"/>
<dbReference type="VEuPathDB" id="TrichDB:TVAGG3_0259550"/>
<evidence type="ECO:0000313" key="3">
    <source>
        <dbReference type="Proteomes" id="UP000001542"/>
    </source>
</evidence>
<dbReference type="RefSeq" id="XP_001328036.1">
    <property type="nucleotide sequence ID" value="XM_001328001.1"/>
</dbReference>
<reference evidence="2" key="1">
    <citation type="submission" date="2006-10" db="EMBL/GenBank/DDBJ databases">
        <authorList>
            <person name="Amadeo P."/>
            <person name="Zhao Q."/>
            <person name="Wortman J."/>
            <person name="Fraser-Liggett C."/>
            <person name="Carlton J."/>
        </authorList>
    </citation>
    <scope>NUCLEOTIDE SEQUENCE</scope>
    <source>
        <strain evidence="2">G3</strain>
    </source>
</reference>
<evidence type="ECO:0000313" key="2">
    <source>
        <dbReference type="EMBL" id="EAY15813.1"/>
    </source>
</evidence>
<sequence>MCLVELILFNLLFSYRNPGLNAIIFFRYLFLTFLITFVVIGLIILNVSSGTSADPDRPVSLWAACTDIILLIFFILPARALLKAVTYPMVQPDDVHCVNLCKVGLYTYATIYVARMLWNITHFFNINILQDYFYDFPPGTKAPPKMRAWSWIYFFIFDFVASVIAIISVYLFKKHDLMFKENPYYTRHNV</sequence>
<reference evidence="2" key="2">
    <citation type="journal article" date="2007" name="Science">
        <title>Draft genome sequence of the sexually transmitted pathogen Trichomonas vaginalis.</title>
        <authorList>
            <person name="Carlton J.M."/>
            <person name="Hirt R.P."/>
            <person name="Silva J.C."/>
            <person name="Delcher A.L."/>
            <person name="Schatz M."/>
            <person name="Zhao Q."/>
            <person name="Wortman J.R."/>
            <person name="Bidwell S.L."/>
            <person name="Alsmark U.C.M."/>
            <person name="Besteiro S."/>
            <person name="Sicheritz-Ponten T."/>
            <person name="Noel C.J."/>
            <person name="Dacks J.B."/>
            <person name="Foster P.G."/>
            <person name="Simillion C."/>
            <person name="Van de Peer Y."/>
            <person name="Miranda-Saavedra D."/>
            <person name="Barton G.J."/>
            <person name="Westrop G.D."/>
            <person name="Mueller S."/>
            <person name="Dessi D."/>
            <person name="Fiori P.L."/>
            <person name="Ren Q."/>
            <person name="Paulsen I."/>
            <person name="Zhang H."/>
            <person name="Bastida-Corcuera F.D."/>
            <person name="Simoes-Barbosa A."/>
            <person name="Brown M.T."/>
            <person name="Hayes R.D."/>
            <person name="Mukherjee M."/>
            <person name="Okumura C.Y."/>
            <person name="Schneider R."/>
            <person name="Smith A.J."/>
            <person name="Vanacova S."/>
            <person name="Villalvazo M."/>
            <person name="Haas B.J."/>
            <person name="Pertea M."/>
            <person name="Feldblyum T.V."/>
            <person name="Utterback T.R."/>
            <person name="Shu C.L."/>
            <person name="Osoegawa K."/>
            <person name="de Jong P.J."/>
            <person name="Hrdy I."/>
            <person name="Horvathova L."/>
            <person name="Zubacova Z."/>
            <person name="Dolezal P."/>
            <person name="Malik S.B."/>
            <person name="Logsdon J.M. Jr."/>
            <person name="Henze K."/>
            <person name="Gupta A."/>
            <person name="Wang C.C."/>
            <person name="Dunne R.L."/>
            <person name="Upcroft J.A."/>
            <person name="Upcroft P."/>
            <person name="White O."/>
            <person name="Salzberg S.L."/>
            <person name="Tang P."/>
            <person name="Chiu C.-H."/>
            <person name="Lee Y.-S."/>
            <person name="Embley T.M."/>
            <person name="Coombs G.H."/>
            <person name="Mottram J.C."/>
            <person name="Tachezy J."/>
            <person name="Fraser-Liggett C.M."/>
            <person name="Johnson P.J."/>
        </authorList>
    </citation>
    <scope>NUCLEOTIDE SEQUENCE [LARGE SCALE GENOMIC DNA]</scope>
    <source>
        <strain evidence="2">G3</strain>
    </source>
</reference>
<keyword evidence="1" id="KW-0472">Membrane</keyword>
<feature type="transmembrane region" description="Helical" evidence="1">
    <location>
        <begin position="151"/>
        <end position="172"/>
    </location>
</feature>
<dbReference type="EMBL" id="DS113250">
    <property type="protein sequence ID" value="EAY15813.1"/>
    <property type="molecule type" value="Genomic_DNA"/>
</dbReference>
<proteinExistence type="predicted"/>
<dbReference type="OrthoDB" id="10476472at2759"/>
<dbReference type="KEGG" id="tva:75647103"/>
<dbReference type="VEuPathDB" id="TrichDB:TVAG_159860"/>
<keyword evidence="1" id="KW-0812">Transmembrane</keyword>
<evidence type="ECO:0000256" key="1">
    <source>
        <dbReference type="SAM" id="Phobius"/>
    </source>
</evidence>
<accession>A2DUS8</accession>
<feature type="transmembrane region" description="Helical" evidence="1">
    <location>
        <begin position="59"/>
        <end position="82"/>
    </location>
</feature>
<gene>
    <name evidence="2" type="ORF">TVAG_159860</name>
</gene>
<feature type="transmembrane region" description="Helical" evidence="1">
    <location>
        <begin position="20"/>
        <end position="47"/>
    </location>
</feature>
<organism evidence="2 3">
    <name type="scientific">Trichomonas vaginalis (strain ATCC PRA-98 / G3)</name>
    <dbReference type="NCBI Taxonomy" id="412133"/>
    <lineage>
        <taxon>Eukaryota</taxon>
        <taxon>Metamonada</taxon>
        <taxon>Parabasalia</taxon>
        <taxon>Trichomonadida</taxon>
        <taxon>Trichomonadidae</taxon>
        <taxon>Trichomonas</taxon>
    </lineage>
</organism>
<name>A2DUS8_TRIV3</name>
<dbReference type="Proteomes" id="UP000001542">
    <property type="component" value="Unassembled WGS sequence"/>
</dbReference>
<dbReference type="AlphaFoldDB" id="A2DUS8"/>
<keyword evidence="1" id="KW-1133">Transmembrane helix</keyword>
<protein>
    <submittedName>
        <fullName evidence="2">Uncharacterized protein</fullName>
    </submittedName>
</protein>
<keyword evidence="3" id="KW-1185">Reference proteome</keyword>